<accession>A0A0F9CWX0</accession>
<comment type="caution">
    <text evidence="1">The sequence shown here is derived from an EMBL/GenBank/DDBJ whole genome shotgun (WGS) entry which is preliminary data.</text>
</comment>
<feature type="non-terminal residue" evidence="1">
    <location>
        <position position="1"/>
    </location>
</feature>
<proteinExistence type="predicted"/>
<reference evidence="1" key="1">
    <citation type="journal article" date="2015" name="Nature">
        <title>Complex archaea that bridge the gap between prokaryotes and eukaryotes.</title>
        <authorList>
            <person name="Spang A."/>
            <person name="Saw J.H."/>
            <person name="Jorgensen S.L."/>
            <person name="Zaremba-Niedzwiedzka K."/>
            <person name="Martijn J."/>
            <person name="Lind A.E."/>
            <person name="van Eijk R."/>
            <person name="Schleper C."/>
            <person name="Guy L."/>
            <person name="Ettema T.J."/>
        </authorList>
    </citation>
    <scope>NUCLEOTIDE SEQUENCE</scope>
</reference>
<name>A0A0F9CWX0_9ZZZZ</name>
<protein>
    <submittedName>
        <fullName evidence="1">Uncharacterized protein</fullName>
    </submittedName>
</protein>
<dbReference type="AlphaFoldDB" id="A0A0F9CWX0"/>
<gene>
    <name evidence="1" type="ORF">LCGC14_2616840</name>
</gene>
<organism evidence="1">
    <name type="scientific">marine sediment metagenome</name>
    <dbReference type="NCBI Taxonomy" id="412755"/>
    <lineage>
        <taxon>unclassified sequences</taxon>
        <taxon>metagenomes</taxon>
        <taxon>ecological metagenomes</taxon>
    </lineage>
</organism>
<evidence type="ECO:0000313" key="1">
    <source>
        <dbReference type="EMBL" id="KKL04358.1"/>
    </source>
</evidence>
<dbReference type="EMBL" id="LAZR01044556">
    <property type="protein sequence ID" value="KKL04358.1"/>
    <property type="molecule type" value="Genomic_DNA"/>
</dbReference>
<sequence length="58" mass="6740">IYRNPEGDNISKTEYFRVTDYGLYLFSVEKKIVQIDIPPCITGFFVVQKPLISIHPHV</sequence>